<dbReference type="PROSITE" id="PS51257">
    <property type="entry name" value="PROKAR_LIPOPROTEIN"/>
    <property type="match status" value="1"/>
</dbReference>
<keyword evidence="2" id="KW-1185">Reference proteome</keyword>
<gene>
    <name evidence="1" type="ORF">SAMN06296036_13814</name>
</gene>
<evidence type="ECO:0000313" key="2">
    <source>
        <dbReference type="Proteomes" id="UP000192907"/>
    </source>
</evidence>
<proteinExistence type="predicted"/>
<evidence type="ECO:0000313" key="1">
    <source>
        <dbReference type="EMBL" id="SMF81852.1"/>
    </source>
</evidence>
<reference evidence="2" key="1">
    <citation type="submission" date="2017-04" db="EMBL/GenBank/DDBJ databases">
        <authorList>
            <person name="Varghese N."/>
            <person name="Submissions S."/>
        </authorList>
    </citation>
    <scope>NUCLEOTIDE SEQUENCE [LARGE SCALE GENOMIC DNA]</scope>
    <source>
        <strain evidence="2">RKEM611</strain>
    </source>
</reference>
<organism evidence="1 2">
    <name type="scientific">Pseudobacteriovorax antillogorgiicola</name>
    <dbReference type="NCBI Taxonomy" id="1513793"/>
    <lineage>
        <taxon>Bacteria</taxon>
        <taxon>Pseudomonadati</taxon>
        <taxon>Bdellovibrionota</taxon>
        <taxon>Oligoflexia</taxon>
        <taxon>Oligoflexales</taxon>
        <taxon>Pseudobacteriovoracaceae</taxon>
        <taxon>Pseudobacteriovorax</taxon>
    </lineage>
</organism>
<protein>
    <submittedName>
        <fullName evidence="1">Uncharacterized protein</fullName>
    </submittedName>
</protein>
<name>A0A1Y6CW10_9BACT</name>
<dbReference type="AlphaFoldDB" id="A0A1Y6CW10"/>
<accession>A0A1Y6CW10</accession>
<dbReference type="RefSeq" id="WP_132326048.1">
    <property type="nucleotide sequence ID" value="NZ_FWZT01000038.1"/>
</dbReference>
<sequence>MVLKNRFQKIVMTSLIGASLGLVGCGAEEEEEDGDTVTTDTVPQIQAIDLTGLGNGTSTSLVEDDCDAASSGGIFGLAFGGACHTAPFAENLLLGEDGGDPGGDGTVDCADYDSDNDDSGILMSLLCESFIQQNPNMVSMGFEDDGSAIAASFVDFDSTDTMTAVGAWSAGNSDSFPANIRMWSGTTLSDLTGIVGIKLSDLQNGTIYFDSTPFTSTGEQAIQVQVDFSAKDDASNCATSPSTDNCHWQEIRLYAGETLTTNGPPNGFHLRILANDVDAPTFMVLEGRYRYAENPNFGNGMSDTRQIYYQVVENNDVVWGTFAFLDANGDAISTGNTFVDAFLTSLASDGICSDDLVTDANNNSQAKTCTELGVDASVWTDLFTGQTDFTNITESPVPDIFSTGAPTESGITTL</sequence>
<dbReference type="Proteomes" id="UP000192907">
    <property type="component" value="Unassembled WGS sequence"/>
</dbReference>
<dbReference type="EMBL" id="FWZT01000038">
    <property type="protein sequence ID" value="SMF81852.1"/>
    <property type="molecule type" value="Genomic_DNA"/>
</dbReference>